<dbReference type="PROSITE" id="PS51382">
    <property type="entry name" value="SPX"/>
    <property type="match status" value="1"/>
</dbReference>
<sequence length="702" mass="80192">MVEFGRTLNLMVQHEWKPHAVAYNSLKRALVVVEDSPGDGDNVHTNRTYHITEEQIATYFRIYEDSVDRLSAFYGERSRWAEETGTSLEKQVTQRLSTPRVGDGSFHAGNNSLLVAQCVTFSKDIDLVLEFLDLNTTAFSKIMKKFDKRTSSSLREVKLNELKKTHPYLYNGGVLREYKKRSYEWVSKLNELDPRDPVGSLHHTHRRNKSNLSLATLSIRNSIHLMENPQECEPDEIEGGADDLLMIGTSVGSTREDTVVQEIVQRVNVELCLLKVDSPYFDSQLNAVPPPAFSSSEVNIDRLLGQGEFCKLYEVTKFDVPESFQPFKEDCSPVDETSKPDRVVIETVEDETTKELKVVSRPRSPSFHDFSSEKDAFIDDYSDLESDHGDETEYRRITRGFMKDHCLRGGESRYAIKRLRNSLEGEDIVNAAIDLAREGEFLATLNHPNIIKIRATVEIPGHPKYALVLDRLAETLDARINRWRLEKKQNKRKIMGALGKKKKELKKLWLDRLLVGYDLSGALQYLHARSILHRDIKAENIGFDVRGDLKLFDLGLSKELKPCDRDVGGGDVYQSSGLAGTRRYMSPEVVKILPYGLSADVYSFAICFYEVLSLGPAFDNYTRMQHYEQVVSEGKRPKLRRSWPEIIKDLFRRSWQGDASKRPSMTAIRELIKFALPEDHNTDDRSNELMLRSDRSVSIAHG</sequence>
<name>K0T163_THAOC</name>
<dbReference type="GO" id="GO:0004674">
    <property type="term" value="F:protein serine/threonine kinase activity"/>
    <property type="evidence" value="ECO:0007669"/>
    <property type="project" value="TreeGrafter"/>
</dbReference>
<dbReference type="InterPro" id="IPR011009">
    <property type="entry name" value="Kinase-like_dom_sf"/>
</dbReference>
<proteinExistence type="predicted"/>
<keyword evidence="8" id="KW-1185">Reference proteome</keyword>
<dbReference type="PROSITE" id="PS50011">
    <property type="entry name" value="PROTEIN_KINASE_DOM"/>
    <property type="match status" value="1"/>
</dbReference>
<evidence type="ECO:0000259" key="6">
    <source>
        <dbReference type="PROSITE" id="PS51382"/>
    </source>
</evidence>
<dbReference type="eggNOG" id="KOG0192">
    <property type="taxonomic scope" value="Eukaryota"/>
</dbReference>
<dbReference type="Proteomes" id="UP000266841">
    <property type="component" value="Unassembled WGS sequence"/>
</dbReference>
<evidence type="ECO:0000256" key="1">
    <source>
        <dbReference type="ARBA" id="ARBA00022679"/>
    </source>
</evidence>
<keyword evidence="2" id="KW-0547">Nucleotide-binding</keyword>
<organism evidence="7 8">
    <name type="scientific">Thalassiosira oceanica</name>
    <name type="common">Marine diatom</name>
    <dbReference type="NCBI Taxonomy" id="159749"/>
    <lineage>
        <taxon>Eukaryota</taxon>
        <taxon>Sar</taxon>
        <taxon>Stramenopiles</taxon>
        <taxon>Ochrophyta</taxon>
        <taxon>Bacillariophyta</taxon>
        <taxon>Coscinodiscophyceae</taxon>
        <taxon>Thalassiosirophycidae</taxon>
        <taxon>Thalassiosirales</taxon>
        <taxon>Thalassiosiraceae</taxon>
        <taxon>Thalassiosira</taxon>
    </lineage>
</organism>
<dbReference type="EMBL" id="AGNL01013785">
    <property type="protein sequence ID" value="EJK67011.1"/>
    <property type="molecule type" value="Genomic_DNA"/>
</dbReference>
<keyword evidence="4" id="KW-0067">ATP-binding</keyword>
<keyword evidence="3" id="KW-0418">Kinase</keyword>
<gene>
    <name evidence="7" type="ORF">THAOC_12006</name>
</gene>
<feature type="domain" description="SPX" evidence="6">
    <location>
        <begin position="2"/>
        <end position="160"/>
    </location>
</feature>
<dbReference type="Pfam" id="PF03105">
    <property type="entry name" value="SPX"/>
    <property type="match status" value="1"/>
</dbReference>
<keyword evidence="1" id="KW-0808">Transferase</keyword>
<evidence type="ECO:0000256" key="2">
    <source>
        <dbReference type="ARBA" id="ARBA00022741"/>
    </source>
</evidence>
<dbReference type="AlphaFoldDB" id="K0T163"/>
<dbReference type="GO" id="GO:0005524">
    <property type="term" value="F:ATP binding"/>
    <property type="evidence" value="ECO:0007669"/>
    <property type="project" value="UniProtKB-KW"/>
</dbReference>
<dbReference type="InterPro" id="IPR051681">
    <property type="entry name" value="Ser/Thr_Kinases-Pseudokinases"/>
</dbReference>
<dbReference type="PANTHER" id="PTHR44329">
    <property type="entry name" value="SERINE/THREONINE-PROTEIN KINASE TNNI3K-RELATED"/>
    <property type="match status" value="1"/>
</dbReference>
<dbReference type="SMART" id="SM00220">
    <property type="entry name" value="S_TKc"/>
    <property type="match status" value="1"/>
</dbReference>
<comment type="caution">
    <text evidence="7">The sequence shown here is derived from an EMBL/GenBank/DDBJ whole genome shotgun (WGS) entry which is preliminary data.</text>
</comment>
<evidence type="ECO:0000256" key="4">
    <source>
        <dbReference type="ARBA" id="ARBA00022840"/>
    </source>
</evidence>
<evidence type="ECO:0008006" key="9">
    <source>
        <dbReference type="Google" id="ProtNLM"/>
    </source>
</evidence>
<dbReference type="InterPro" id="IPR000719">
    <property type="entry name" value="Prot_kinase_dom"/>
</dbReference>
<dbReference type="Pfam" id="PF00069">
    <property type="entry name" value="Pkinase"/>
    <property type="match status" value="1"/>
</dbReference>
<dbReference type="InterPro" id="IPR004331">
    <property type="entry name" value="SPX_dom"/>
</dbReference>
<protein>
    <recommendedName>
        <fullName evidence="9">Protein kinase domain-containing protein</fullName>
    </recommendedName>
</protein>
<evidence type="ECO:0000256" key="3">
    <source>
        <dbReference type="ARBA" id="ARBA00022777"/>
    </source>
</evidence>
<feature type="domain" description="Protein kinase" evidence="5">
    <location>
        <begin position="298"/>
        <end position="675"/>
    </location>
</feature>
<dbReference type="PANTHER" id="PTHR44329:SF288">
    <property type="entry name" value="MITOGEN-ACTIVATED PROTEIN KINASE KINASE KINASE 20"/>
    <property type="match status" value="1"/>
</dbReference>
<evidence type="ECO:0000259" key="5">
    <source>
        <dbReference type="PROSITE" id="PS50011"/>
    </source>
</evidence>
<accession>K0T163</accession>
<dbReference type="Gene3D" id="1.10.510.10">
    <property type="entry name" value="Transferase(Phosphotransferase) domain 1"/>
    <property type="match status" value="1"/>
</dbReference>
<reference evidence="7 8" key="1">
    <citation type="journal article" date="2012" name="Genome Biol.">
        <title>Genome and low-iron response of an oceanic diatom adapted to chronic iron limitation.</title>
        <authorList>
            <person name="Lommer M."/>
            <person name="Specht M."/>
            <person name="Roy A.S."/>
            <person name="Kraemer L."/>
            <person name="Andreson R."/>
            <person name="Gutowska M.A."/>
            <person name="Wolf J."/>
            <person name="Bergner S.V."/>
            <person name="Schilhabel M.B."/>
            <person name="Klostermeier U.C."/>
            <person name="Beiko R.G."/>
            <person name="Rosenstiel P."/>
            <person name="Hippler M."/>
            <person name="Laroche J."/>
        </authorList>
    </citation>
    <scope>NUCLEOTIDE SEQUENCE [LARGE SCALE GENOMIC DNA]</scope>
    <source>
        <strain evidence="7 8">CCMP1005</strain>
    </source>
</reference>
<evidence type="ECO:0000313" key="7">
    <source>
        <dbReference type="EMBL" id="EJK67011.1"/>
    </source>
</evidence>
<dbReference type="OrthoDB" id="48388at2759"/>
<dbReference type="SUPFAM" id="SSF56112">
    <property type="entry name" value="Protein kinase-like (PK-like)"/>
    <property type="match status" value="1"/>
</dbReference>
<dbReference type="CDD" id="cd14447">
    <property type="entry name" value="SPX"/>
    <property type="match status" value="1"/>
</dbReference>
<evidence type="ECO:0000313" key="8">
    <source>
        <dbReference type="Proteomes" id="UP000266841"/>
    </source>
</evidence>